<evidence type="ECO:0000256" key="3">
    <source>
        <dbReference type="ARBA" id="ARBA00022563"/>
    </source>
</evidence>
<comment type="pathway">
    <text evidence="2 5">Cofactor biosynthesis; 7,8-dihydroneopterin triphosphate biosynthesis; 7,8-dihydroneopterin triphosphate from GTP: step 1/1.</text>
</comment>
<dbReference type="GO" id="GO:0005737">
    <property type="term" value="C:cytoplasm"/>
    <property type="evidence" value="ECO:0007669"/>
    <property type="project" value="TreeGrafter"/>
</dbReference>
<name>A0A6N7ELR6_9MICO</name>
<dbReference type="InterPro" id="IPR043133">
    <property type="entry name" value="GTP-CH-I_C/QueF"/>
</dbReference>
<keyword evidence="5" id="KW-0862">Zinc</keyword>
<dbReference type="GO" id="GO:0006730">
    <property type="term" value="P:one-carbon metabolic process"/>
    <property type="evidence" value="ECO:0007669"/>
    <property type="project" value="UniProtKB-UniRule"/>
</dbReference>
<organism evidence="7 8">
    <name type="scientific">Georgenia subflava</name>
    <dbReference type="NCBI Taxonomy" id="1622177"/>
    <lineage>
        <taxon>Bacteria</taxon>
        <taxon>Bacillati</taxon>
        <taxon>Actinomycetota</taxon>
        <taxon>Actinomycetes</taxon>
        <taxon>Micrococcales</taxon>
        <taxon>Bogoriellaceae</taxon>
        <taxon>Georgenia</taxon>
    </lineage>
</organism>
<dbReference type="NCBIfam" id="NF006826">
    <property type="entry name" value="PRK09347.1-3"/>
    <property type="match status" value="1"/>
</dbReference>
<accession>A0A6N7ELR6</accession>
<dbReference type="InterPro" id="IPR001474">
    <property type="entry name" value="GTP_CycHdrlase_I"/>
</dbReference>
<dbReference type="PROSITE" id="PS00859">
    <property type="entry name" value="GTP_CYCLOHYDROL_1_1"/>
    <property type="match status" value="1"/>
</dbReference>
<dbReference type="PANTHER" id="PTHR11109">
    <property type="entry name" value="GTP CYCLOHYDROLASE I"/>
    <property type="match status" value="1"/>
</dbReference>
<dbReference type="GO" id="GO:0046654">
    <property type="term" value="P:tetrahydrofolate biosynthetic process"/>
    <property type="evidence" value="ECO:0007669"/>
    <property type="project" value="UniProtKB-UniRule"/>
</dbReference>
<keyword evidence="5" id="KW-0547">Nucleotide-binding</keyword>
<evidence type="ECO:0000313" key="7">
    <source>
        <dbReference type="EMBL" id="MPV36194.1"/>
    </source>
</evidence>
<dbReference type="EMBL" id="WHPC01000008">
    <property type="protein sequence ID" value="MPV36194.1"/>
    <property type="molecule type" value="Genomic_DNA"/>
</dbReference>
<proteinExistence type="inferred from homology"/>
<comment type="caution">
    <text evidence="7">The sequence shown here is derived from an EMBL/GenBank/DDBJ whole genome shotgun (WGS) entry which is preliminary data.</text>
</comment>
<dbReference type="AlphaFoldDB" id="A0A6N7ELR6"/>
<dbReference type="InterPro" id="IPR020602">
    <property type="entry name" value="GTP_CycHdrlase_I_dom"/>
</dbReference>
<gene>
    <name evidence="5 7" type="primary">folE</name>
    <name evidence="7" type="ORF">GB881_03885</name>
</gene>
<comment type="subunit">
    <text evidence="5">Homopolymer.</text>
</comment>
<dbReference type="SUPFAM" id="SSF55620">
    <property type="entry name" value="Tetrahydrobiopterin biosynthesis enzymes-like"/>
    <property type="match status" value="1"/>
</dbReference>
<evidence type="ECO:0000256" key="5">
    <source>
        <dbReference type="HAMAP-Rule" id="MF_00223"/>
    </source>
</evidence>
<keyword evidence="3 5" id="KW-0554">One-carbon metabolism</keyword>
<feature type="binding site" evidence="5">
    <location>
        <position position="163"/>
    </location>
    <ligand>
        <name>Zn(2+)</name>
        <dbReference type="ChEBI" id="CHEBI:29105"/>
    </ligand>
</feature>
<comment type="similarity">
    <text evidence="5">Belongs to the GTP cyclohydrolase I family.</text>
</comment>
<feature type="binding site" evidence="5">
    <location>
        <position position="166"/>
    </location>
    <ligand>
        <name>Zn(2+)</name>
        <dbReference type="ChEBI" id="CHEBI:29105"/>
    </ligand>
</feature>
<dbReference type="NCBIfam" id="TIGR00063">
    <property type="entry name" value="folE"/>
    <property type="match status" value="1"/>
</dbReference>
<dbReference type="Proteomes" id="UP000437709">
    <property type="component" value="Unassembled WGS sequence"/>
</dbReference>
<reference evidence="7 8" key="1">
    <citation type="submission" date="2019-10" db="EMBL/GenBank/DDBJ databases">
        <title>Georgenia wutianyii sp. nov. and Georgenia yuyongxinii sp. nov. isolated from plateau pika (Ochotona curzoniae) in the Qinghai-Tibet plateau of China.</title>
        <authorList>
            <person name="Tian Z."/>
        </authorList>
    </citation>
    <scope>NUCLEOTIDE SEQUENCE [LARGE SCALE GENOMIC DNA]</scope>
    <source>
        <strain evidence="7 8">JCM 19765</strain>
    </source>
</reference>
<feature type="binding site" evidence="5">
    <location>
        <position position="234"/>
    </location>
    <ligand>
        <name>Zn(2+)</name>
        <dbReference type="ChEBI" id="CHEBI:29105"/>
    </ligand>
</feature>
<keyword evidence="4 5" id="KW-0378">Hydrolase</keyword>
<dbReference type="InterPro" id="IPR043134">
    <property type="entry name" value="GTP-CH-I_N"/>
</dbReference>
<dbReference type="UniPathway" id="UPA00848">
    <property type="reaction ID" value="UER00151"/>
</dbReference>
<feature type="domain" description="GTP cyclohydrolase I" evidence="6">
    <location>
        <begin position="98"/>
        <end position="270"/>
    </location>
</feature>
<evidence type="ECO:0000256" key="2">
    <source>
        <dbReference type="ARBA" id="ARBA00005080"/>
    </source>
</evidence>
<evidence type="ECO:0000313" key="8">
    <source>
        <dbReference type="Proteomes" id="UP000437709"/>
    </source>
</evidence>
<keyword evidence="5" id="KW-0342">GTP-binding</keyword>
<dbReference type="EC" id="3.5.4.16" evidence="5"/>
<dbReference type="InterPro" id="IPR018234">
    <property type="entry name" value="GTP_CycHdrlase_I_CS"/>
</dbReference>
<dbReference type="Pfam" id="PF01227">
    <property type="entry name" value="GTP_cyclohydroI"/>
    <property type="match status" value="1"/>
</dbReference>
<evidence type="ECO:0000256" key="4">
    <source>
        <dbReference type="ARBA" id="ARBA00022801"/>
    </source>
</evidence>
<dbReference type="FunFam" id="3.30.1130.10:FF:000001">
    <property type="entry name" value="GTP cyclohydrolase 1"/>
    <property type="match status" value="1"/>
</dbReference>
<keyword evidence="5" id="KW-0479">Metal-binding</keyword>
<dbReference type="HAMAP" id="MF_00223">
    <property type="entry name" value="FolE"/>
    <property type="match status" value="1"/>
</dbReference>
<protein>
    <recommendedName>
        <fullName evidence="5">GTP cyclohydrolase 1</fullName>
        <ecNumber evidence="5">3.5.4.16</ecNumber>
    </recommendedName>
    <alternativeName>
        <fullName evidence="5">GTP cyclohydrolase I</fullName>
        <shortName evidence="5">GTP-CH-I</shortName>
    </alternativeName>
</protein>
<dbReference type="RefSeq" id="WP_152195828.1">
    <property type="nucleotide sequence ID" value="NZ_VUKD01000004.1"/>
</dbReference>
<comment type="catalytic activity">
    <reaction evidence="1 5">
        <text>GTP + H2O = 7,8-dihydroneopterin 3'-triphosphate + formate + H(+)</text>
        <dbReference type="Rhea" id="RHEA:17473"/>
        <dbReference type="ChEBI" id="CHEBI:15377"/>
        <dbReference type="ChEBI" id="CHEBI:15378"/>
        <dbReference type="ChEBI" id="CHEBI:15740"/>
        <dbReference type="ChEBI" id="CHEBI:37565"/>
        <dbReference type="ChEBI" id="CHEBI:58462"/>
        <dbReference type="EC" id="3.5.4.16"/>
    </reaction>
</comment>
<sequence>MATTTVDTNAIDLAAYVARAVEPSDPSPAVGADEPRDFSPFERVADGRRALSAAVRADERRDLLPTERLADERRDLPSPEHLAVVPRDERTVDLAGARAAVAALLTALGRDTGSEHLADTPRRVADAYVEMLTPRPFTLTTFPNDEGYDELVLVRDVPFHSLCEHHLLPFHGVAHIAYLPGERIVGLSKLARVLEHLARDLQVQERLTQQVADLLDQHLAPRGVGVVLEAEHMCMALRGVGVTGSRTVTSALRGVLREDARSRAEFLALVGVGTGGRHPGT</sequence>
<dbReference type="Gene3D" id="1.10.286.10">
    <property type="match status" value="1"/>
</dbReference>
<dbReference type="OrthoDB" id="9801207at2"/>
<dbReference type="PANTHER" id="PTHR11109:SF7">
    <property type="entry name" value="GTP CYCLOHYDROLASE 1"/>
    <property type="match status" value="1"/>
</dbReference>
<dbReference type="GO" id="GO:0005525">
    <property type="term" value="F:GTP binding"/>
    <property type="evidence" value="ECO:0007669"/>
    <property type="project" value="UniProtKB-KW"/>
</dbReference>
<evidence type="ECO:0000259" key="6">
    <source>
        <dbReference type="Pfam" id="PF01227"/>
    </source>
</evidence>
<evidence type="ECO:0000256" key="1">
    <source>
        <dbReference type="ARBA" id="ARBA00001052"/>
    </source>
</evidence>
<dbReference type="NCBIfam" id="NF006825">
    <property type="entry name" value="PRK09347.1-2"/>
    <property type="match status" value="1"/>
</dbReference>
<keyword evidence="8" id="KW-1185">Reference proteome</keyword>
<dbReference type="Gene3D" id="3.30.1130.10">
    <property type="match status" value="1"/>
</dbReference>
<dbReference type="GO" id="GO:0003934">
    <property type="term" value="F:GTP cyclohydrolase I activity"/>
    <property type="evidence" value="ECO:0007669"/>
    <property type="project" value="UniProtKB-UniRule"/>
</dbReference>
<dbReference type="GO" id="GO:0008270">
    <property type="term" value="F:zinc ion binding"/>
    <property type="evidence" value="ECO:0007669"/>
    <property type="project" value="UniProtKB-UniRule"/>
</dbReference>
<dbReference type="GO" id="GO:0006729">
    <property type="term" value="P:tetrahydrobiopterin biosynthetic process"/>
    <property type="evidence" value="ECO:0007669"/>
    <property type="project" value="TreeGrafter"/>
</dbReference>